<dbReference type="RefSeq" id="WP_084225982.1">
    <property type="nucleotide sequence ID" value="NZ_CADFGF010000021.1"/>
</dbReference>
<dbReference type="InterPro" id="IPR021104">
    <property type="entry name" value="KfrA_DNA-bd_N"/>
</dbReference>
<dbReference type="Proteomes" id="UP000030460">
    <property type="component" value="Unassembled WGS sequence"/>
</dbReference>
<evidence type="ECO:0000259" key="2">
    <source>
        <dbReference type="Pfam" id="PF11740"/>
    </source>
</evidence>
<keyword evidence="1" id="KW-0175">Coiled coil</keyword>
<reference evidence="3" key="1">
    <citation type="journal article" date="2015" name="Genome Announc.">
        <title>Draft Genome Sequence of the Polyhydroxyalkanoate-Producing Bacterium Burkholderia sacchari LMG 19450 Isolated from Brazilian Sugarcane Plantation Soil.</title>
        <authorList>
            <person name="Alexandrino P.M."/>
            <person name="Mendonca T.T."/>
            <person name="Guaman Bautista L.P."/>
            <person name="Cherix J."/>
            <person name="Lozano-Sakalauskas G.C."/>
            <person name="Fujita A."/>
            <person name="Ramos Filho E."/>
            <person name="Long P."/>
            <person name="Padilla G."/>
            <person name="Taciro M.K."/>
            <person name="Gomez J.G."/>
            <person name="Silva L.F."/>
        </authorList>
    </citation>
    <scope>NUCLEOTIDE SEQUENCE</scope>
    <source>
        <strain evidence="3">LMG 19450</strain>
    </source>
</reference>
<proteinExistence type="predicted"/>
<sequence>MAREPSISQDQVSRVAEAIRLEGKKPTAREVRDRLGTGSFSTILKLMKAWDDSQVKPAEPPVVLPQGLQRGLVEFVASEVERTRAELRAEIDLANQANEDLIRECERLAMTVENLTASLEAVHAEKAGLSGQLREVEGERDAARQDASAERQAAESARTELAKALLRLEAMPRLEKELDELRQELAREHDARTDAQQSSAVALAKLEGAQAAQAAAEEALTHANAELTSVRQELKDTRTEASTELANLRAENATVQADLLAAVRPKTRRPLKAQALKKT</sequence>
<protein>
    <submittedName>
        <fullName evidence="3">Mucin-associated surface protein</fullName>
    </submittedName>
</protein>
<dbReference type="Pfam" id="PF11740">
    <property type="entry name" value="KfrA_N"/>
    <property type="match status" value="1"/>
</dbReference>
<dbReference type="EMBL" id="JTDB02000015">
    <property type="protein sequence ID" value="NLP65534.1"/>
    <property type="molecule type" value="Genomic_DNA"/>
</dbReference>
<organism evidence="3 4">
    <name type="scientific">Paraburkholderia sacchari</name>
    <dbReference type="NCBI Taxonomy" id="159450"/>
    <lineage>
        <taxon>Bacteria</taxon>
        <taxon>Pseudomonadati</taxon>
        <taxon>Pseudomonadota</taxon>
        <taxon>Betaproteobacteria</taxon>
        <taxon>Burkholderiales</taxon>
        <taxon>Burkholderiaceae</taxon>
        <taxon>Paraburkholderia</taxon>
    </lineage>
</organism>
<dbReference type="OrthoDB" id="7015148at2"/>
<accession>A0A8T6ZN90</accession>
<dbReference type="AlphaFoldDB" id="A0A8T6ZN90"/>
<feature type="coiled-coil region" evidence="1">
    <location>
        <begin position="77"/>
        <end position="258"/>
    </location>
</feature>
<name>A0A8T6ZN90_9BURK</name>
<keyword evidence="4" id="KW-1185">Reference proteome</keyword>
<gene>
    <name evidence="3" type="ORF">NH14_031240</name>
</gene>
<reference evidence="3" key="2">
    <citation type="submission" date="2020-04" db="EMBL/GenBank/DDBJ databases">
        <authorList>
            <person name="Alexandrino P."/>
            <person name="Mendonca T."/>
            <person name="Guaman L."/>
            <person name="Cherix J."/>
            <person name="Lozano-Sakalauskas G."/>
            <person name="Fujita A."/>
            <person name="Filho E.R."/>
            <person name="Long P."/>
            <person name="Padilla G."/>
            <person name="Taciro M.K."/>
            <person name="Gomez J.G."/>
            <person name="Silva L.F."/>
            <person name="Torres M."/>
        </authorList>
    </citation>
    <scope>NUCLEOTIDE SEQUENCE</scope>
    <source>
        <strain evidence="3">LMG 19450</strain>
    </source>
</reference>
<evidence type="ECO:0000313" key="3">
    <source>
        <dbReference type="EMBL" id="NLP65534.1"/>
    </source>
</evidence>
<feature type="domain" description="KfrA N-terminal DNA-binding" evidence="2">
    <location>
        <begin position="9"/>
        <end position="117"/>
    </location>
</feature>
<evidence type="ECO:0000256" key="1">
    <source>
        <dbReference type="SAM" id="Coils"/>
    </source>
</evidence>
<evidence type="ECO:0000313" key="4">
    <source>
        <dbReference type="Proteomes" id="UP000030460"/>
    </source>
</evidence>
<comment type="caution">
    <text evidence="3">The sequence shown here is derived from an EMBL/GenBank/DDBJ whole genome shotgun (WGS) entry which is preliminary data.</text>
</comment>